<dbReference type="Proteomes" id="UP000765509">
    <property type="component" value="Unassembled WGS sequence"/>
</dbReference>
<reference evidence="3" key="1">
    <citation type="submission" date="2021-03" db="EMBL/GenBank/DDBJ databases">
        <title>Draft genome sequence of rust myrtle Austropuccinia psidii MF-1, a brazilian biotype.</title>
        <authorList>
            <person name="Quecine M.C."/>
            <person name="Pachon D.M.R."/>
            <person name="Bonatelli M.L."/>
            <person name="Correr F.H."/>
            <person name="Franceschini L.M."/>
            <person name="Leite T.F."/>
            <person name="Margarido G.R.A."/>
            <person name="Almeida C.A."/>
            <person name="Ferrarezi J.A."/>
            <person name="Labate C.A."/>
        </authorList>
    </citation>
    <scope>NUCLEOTIDE SEQUENCE</scope>
    <source>
        <strain evidence="3">MF-1</strain>
    </source>
</reference>
<keyword evidence="1" id="KW-0175">Coiled coil</keyword>
<evidence type="ECO:0000313" key="3">
    <source>
        <dbReference type="EMBL" id="MBW0462079.1"/>
    </source>
</evidence>
<organism evidence="3 4">
    <name type="scientific">Austropuccinia psidii MF-1</name>
    <dbReference type="NCBI Taxonomy" id="1389203"/>
    <lineage>
        <taxon>Eukaryota</taxon>
        <taxon>Fungi</taxon>
        <taxon>Dikarya</taxon>
        <taxon>Basidiomycota</taxon>
        <taxon>Pucciniomycotina</taxon>
        <taxon>Pucciniomycetes</taxon>
        <taxon>Pucciniales</taxon>
        <taxon>Sphaerophragmiaceae</taxon>
        <taxon>Austropuccinia</taxon>
    </lineage>
</organism>
<feature type="region of interest" description="Disordered" evidence="2">
    <location>
        <begin position="1"/>
        <end position="44"/>
    </location>
</feature>
<feature type="compositionally biased region" description="Basic and acidic residues" evidence="2">
    <location>
        <begin position="25"/>
        <end position="38"/>
    </location>
</feature>
<dbReference type="EMBL" id="AVOT02000274">
    <property type="protein sequence ID" value="MBW0462079.1"/>
    <property type="molecule type" value="Genomic_DNA"/>
</dbReference>
<gene>
    <name evidence="3" type="ORF">O181_001794</name>
</gene>
<protein>
    <submittedName>
        <fullName evidence="3">Uncharacterized protein</fullName>
    </submittedName>
</protein>
<evidence type="ECO:0000256" key="1">
    <source>
        <dbReference type="SAM" id="Coils"/>
    </source>
</evidence>
<comment type="caution">
    <text evidence="3">The sequence shown here is derived from an EMBL/GenBank/DDBJ whole genome shotgun (WGS) entry which is preliminary data.</text>
</comment>
<evidence type="ECO:0000256" key="2">
    <source>
        <dbReference type="SAM" id="MobiDB-lite"/>
    </source>
</evidence>
<sequence>MMPDLEKEGPVVSTSSTKVPRQAKKTSEETERFQEQSRKGLRQSQLGLTLPTRVHDSQIRAFSHRLCIQYGQNLHLIHIQGEGKDETEFSTQMMDDIRHFESIIDVKFGKFDKELKKLRSNINDLRRNDRIFTEFFKVTDARLESVFNTCDRIERKFQETNNELDNFSFNKINDQPINLKGNFVYIFQDTNLFETHF</sequence>
<feature type="coiled-coil region" evidence="1">
    <location>
        <begin position="108"/>
        <end position="163"/>
    </location>
</feature>
<keyword evidence="4" id="KW-1185">Reference proteome</keyword>
<evidence type="ECO:0000313" key="4">
    <source>
        <dbReference type="Proteomes" id="UP000765509"/>
    </source>
</evidence>
<dbReference type="AlphaFoldDB" id="A0A9Q3BB93"/>
<proteinExistence type="predicted"/>
<name>A0A9Q3BB93_9BASI</name>
<accession>A0A9Q3BB93</accession>